<dbReference type="GO" id="GO:0016787">
    <property type="term" value="F:hydrolase activity"/>
    <property type="evidence" value="ECO:0007669"/>
    <property type="project" value="UniProtKB-KW"/>
</dbReference>
<evidence type="ECO:0000259" key="1">
    <source>
        <dbReference type="Pfam" id="PF12697"/>
    </source>
</evidence>
<dbReference type="Proteomes" id="UP000183649">
    <property type="component" value="Unassembled WGS sequence"/>
</dbReference>
<protein>
    <submittedName>
        <fullName evidence="2">Alpha/beta hydrolase family</fullName>
    </submittedName>
</protein>
<feature type="domain" description="AB hydrolase-1" evidence="1">
    <location>
        <begin position="11"/>
        <end position="198"/>
    </location>
</feature>
<dbReference type="RefSeq" id="WP_055450290.1">
    <property type="nucleotide sequence ID" value="NZ_CYHF01000004.1"/>
</dbReference>
<dbReference type="PANTHER" id="PTHR43689">
    <property type="entry name" value="HYDROLASE"/>
    <property type="match status" value="1"/>
</dbReference>
<dbReference type="STRING" id="339866.GCA_001418255_01374"/>
<reference evidence="3" key="1">
    <citation type="submission" date="2015-08" db="EMBL/GenBank/DDBJ databases">
        <authorList>
            <person name="Varghese N."/>
        </authorList>
    </citation>
    <scope>NUCLEOTIDE SEQUENCE [LARGE SCALE GENOMIC DNA]</scope>
    <source>
        <strain evidence="3">DSM 18181</strain>
    </source>
</reference>
<evidence type="ECO:0000313" key="2">
    <source>
        <dbReference type="EMBL" id="CUA96452.1"/>
    </source>
</evidence>
<dbReference type="SUPFAM" id="SSF53474">
    <property type="entry name" value="alpha/beta-Hydrolases"/>
    <property type="match status" value="1"/>
</dbReference>
<evidence type="ECO:0000313" key="3">
    <source>
        <dbReference type="Proteomes" id="UP000183649"/>
    </source>
</evidence>
<dbReference type="EMBL" id="CYHF01000004">
    <property type="protein sequence ID" value="CUA96452.1"/>
    <property type="molecule type" value="Genomic_DNA"/>
</dbReference>
<dbReference type="OrthoDB" id="5521505at2"/>
<proteinExistence type="predicted"/>
<dbReference type="InterPro" id="IPR000073">
    <property type="entry name" value="AB_hydrolase_1"/>
</dbReference>
<dbReference type="Pfam" id="PF12697">
    <property type="entry name" value="Abhydrolase_6"/>
    <property type="match status" value="1"/>
</dbReference>
<keyword evidence="3" id="KW-1185">Reference proteome</keyword>
<dbReference type="AlphaFoldDB" id="A0A0K6HZJ1"/>
<dbReference type="Gene3D" id="3.40.50.1820">
    <property type="entry name" value="alpha/beta hydrolase"/>
    <property type="match status" value="2"/>
</dbReference>
<name>A0A0K6HZJ1_9BURK</name>
<dbReference type="InterPro" id="IPR029058">
    <property type="entry name" value="AB_hydrolase_fold"/>
</dbReference>
<organism evidence="2 3">
    <name type="scientific">Thiomonas bhubaneswarensis</name>
    <dbReference type="NCBI Taxonomy" id="339866"/>
    <lineage>
        <taxon>Bacteria</taxon>
        <taxon>Pseudomonadati</taxon>
        <taxon>Pseudomonadota</taxon>
        <taxon>Betaproteobacteria</taxon>
        <taxon>Burkholderiales</taxon>
        <taxon>Thiomonas</taxon>
    </lineage>
</organism>
<dbReference type="PANTHER" id="PTHR43689:SF8">
    <property type="entry name" value="ALPHA_BETA-HYDROLASES SUPERFAMILY PROTEIN"/>
    <property type="match status" value="1"/>
</dbReference>
<accession>A0A0K6HZJ1</accession>
<gene>
    <name evidence="2" type="ORF">Ga0061069_104140</name>
</gene>
<sequence>MSARPTHPHRVVFLPGASGDPSFWHGVGMLLPCTWEQRFLAWPGLGRQTPCPHVRGFSDLVDLACAELTAPSVLVAQSMGGVVAIELALRMPALVTHLVLTATSGGVDVAAFGAQDWRAEYLEAFPNTARWILQAKPDLQARLHAIDIPTLLLWGSDDRISPPAVGQHLERAIRGAQLVIIAGGDHALGTNQPDLVAAHVRRFLAPDRAPDAPLPT</sequence>
<keyword evidence="2" id="KW-0378">Hydrolase</keyword>